<evidence type="ECO:0000313" key="2">
    <source>
        <dbReference type="Proteomes" id="UP001143856"/>
    </source>
</evidence>
<protein>
    <submittedName>
        <fullName evidence="1">Uncharacterized protein</fullName>
    </submittedName>
</protein>
<dbReference type="Proteomes" id="UP001143856">
    <property type="component" value="Unassembled WGS sequence"/>
</dbReference>
<name>A0ACC1NNN7_9PEZI</name>
<sequence>MVKLLRLINVVTKKLEEFVDDTQRVPPYAILSHTWGPDHEEISLQELQDDKIKEGLGKYKFDECCARAARDDLYYVWIDTCCVDRTNSTELSEAINSMFKWYKNADICYAYLRDVNADEDPLEPRSGFWKSRWFQRGWTLQELVAPFVVRFYDAAWNDLGLKRDLASALVTITGIPRPFLLGTVPLRDASIAQRMSWAASRATKRREDLAYCLLGIFGITMSMIYGEGDQAFTRLQEEIARHINDDSILAWNFKKDGSTSKPLEILSGGALASGPSSFAESRHLVPISPKDHPSGSLQTVGGSLILRRCLYTDSTGQLYVVLQCQPDDQRGRAIGIPVQARSGGFGDYIRLHEHPAILLPEDVGQTDPEDIRILLSRLDDHGDKLSDGFYIENFLEKELKLLEVIPHASWDRRRDMLILDGETTSGRLQRLWSMFRHKQDQSADFILVLELPLLGPKLQARYHLMTCDRGVELRDVKDNFAKIDGCDLNKHAAGNGFLNLQATISRERVGKQDMFVVRLLRLEEPPDTYSVTSILRQLKNERELVSAWKKYHRADLESRVPNALIEEKQHELCSTQQRLVEIQEIICALQEEQRQLQHDEEKARDTILEKAQTLQHVFEERIVADRMFDDWTEAATQEMIEMIPSEHRMGYELITEPMQRFILTAARVGYGSPFRRLAKRNIPIEITNAQGTSLLGVAIIGGNKQIVQTLLILGADIDKAHEGGWSALHIASSFGQRDIMRLLLDHGAEVEKTNSRGLTPLMLVAQEGNEAAAQILLEHGAAIEKRDLKGSTVLMRAAREGQEGVVRVLLDHGAETEKTNAMGWTALMSAAEEGHETVALVLLEHGAETRTKNAAGQTALMLAAHKGKEPIVRLLLSFGADKGATDKEGRTARDLAAVYGEYQILIELLDTWTTTPRPQVASPGSNSRPSRLGQIRASLGRV</sequence>
<organism evidence="1 2">
    <name type="scientific">Xylaria curta</name>
    <dbReference type="NCBI Taxonomy" id="42375"/>
    <lineage>
        <taxon>Eukaryota</taxon>
        <taxon>Fungi</taxon>
        <taxon>Dikarya</taxon>
        <taxon>Ascomycota</taxon>
        <taxon>Pezizomycotina</taxon>
        <taxon>Sordariomycetes</taxon>
        <taxon>Xylariomycetidae</taxon>
        <taxon>Xylariales</taxon>
        <taxon>Xylariaceae</taxon>
        <taxon>Xylaria</taxon>
    </lineage>
</organism>
<dbReference type="EMBL" id="JAPDGR010001623">
    <property type="protein sequence ID" value="KAJ2980945.1"/>
    <property type="molecule type" value="Genomic_DNA"/>
</dbReference>
<accession>A0ACC1NNN7</accession>
<evidence type="ECO:0000313" key="1">
    <source>
        <dbReference type="EMBL" id="KAJ2980945.1"/>
    </source>
</evidence>
<keyword evidence="2" id="KW-1185">Reference proteome</keyword>
<reference evidence="1" key="1">
    <citation type="submission" date="2022-10" db="EMBL/GenBank/DDBJ databases">
        <title>Genome Sequence of Xylaria curta.</title>
        <authorList>
            <person name="Buettner E."/>
        </authorList>
    </citation>
    <scope>NUCLEOTIDE SEQUENCE</scope>
    <source>
        <strain evidence="1">Babe10</strain>
    </source>
</reference>
<proteinExistence type="predicted"/>
<gene>
    <name evidence="1" type="ORF">NUW58_g6813</name>
</gene>
<comment type="caution">
    <text evidence="1">The sequence shown here is derived from an EMBL/GenBank/DDBJ whole genome shotgun (WGS) entry which is preliminary data.</text>
</comment>